<dbReference type="AlphaFoldDB" id="A0A291RJD7"/>
<sequence length="150" mass="16585">MAGELFVTVIGNLTQDLELRKTPTGNRVTTATIAQNPRFVDRATGEWKDGDAVFMRANIWDDMAEHAVATLAKGMRVIAYGQLKQRSWETADGERRWATELLVSSIGPDLRYATAAVTKVERNAVEPHRSTPADEEPEPASTSARDKVPF</sequence>
<dbReference type="InterPro" id="IPR011344">
    <property type="entry name" value="ssDNA-bd"/>
</dbReference>
<dbReference type="Proteomes" id="UP000221961">
    <property type="component" value="Chromosome"/>
</dbReference>
<evidence type="ECO:0000256" key="2">
    <source>
        <dbReference type="HAMAP-Rule" id="MF_00984"/>
    </source>
</evidence>
<reference evidence="5 6" key="1">
    <citation type="submission" date="2017-10" db="EMBL/GenBank/DDBJ databases">
        <title>Comparative genomics between pathogenic Norcardia.</title>
        <authorList>
            <person name="Zeng L."/>
        </authorList>
    </citation>
    <scope>NUCLEOTIDE SEQUENCE [LARGE SCALE GENOMIC DNA]</scope>
    <source>
        <strain evidence="5 6">NC_YFY_NT001</strain>
    </source>
</reference>
<evidence type="ECO:0000313" key="5">
    <source>
        <dbReference type="EMBL" id="ATL67408.1"/>
    </source>
</evidence>
<dbReference type="GO" id="GO:0009295">
    <property type="term" value="C:nucleoid"/>
    <property type="evidence" value="ECO:0007669"/>
    <property type="project" value="TreeGrafter"/>
</dbReference>
<proteinExistence type="inferred from homology"/>
<evidence type="ECO:0000256" key="1">
    <source>
        <dbReference type="ARBA" id="ARBA00023125"/>
    </source>
</evidence>
<dbReference type="Gene3D" id="2.40.50.140">
    <property type="entry name" value="Nucleic acid-binding proteins"/>
    <property type="match status" value="1"/>
</dbReference>
<protein>
    <recommendedName>
        <fullName evidence="2 3">Single-stranded DNA-binding protein</fullName>
        <shortName evidence="2">SSB</shortName>
    </recommendedName>
</protein>
<dbReference type="EMBL" id="CP023778">
    <property type="protein sequence ID" value="ATL67408.1"/>
    <property type="molecule type" value="Genomic_DNA"/>
</dbReference>
<accession>A0A291RJD7</accession>
<dbReference type="HAMAP" id="MF_00984">
    <property type="entry name" value="SSB"/>
    <property type="match status" value="1"/>
</dbReference>
<comment type="subunit">
    <text evidence="2">Homotetramer.</text>
</comment>
<dbReference type="InterPro" id="IPR012340">
    <property type="entry name" value="NA-bd_OB-fold"/>
</dbReference>
<organism evidence="5 6">
    <name type="scientific">Nocardia terpenica</name>
    <dbReference type="NCBI Taxonomy" id="455432"/>
    <lineage>
        <taxon>Bacteria</taxon>
        <taxon>Bacillati</taxon>
        <taxon>Actinomycetota</taxon>
        <taxon>Actinomycetes</taxon>
        <taxon>Mycobacteriales</taxon>
        <taxon>Nocardiaceae</taxon>
        <taxon>Nocardia</taxon>
    </lineage>
</organism>
<dbReference type="PIRSF" id="PIRSF002070">
    <property type="entry name" value="SSB"/>
    <property type="match status" value="1"/>
</dbReference>
<dbReference type="PROSITE" id="PS50935">
    <property type="entry name" value="SSB"/>
    <property type="match status" value="1"/>
</dbReference>
<evidence type="ECO:0000256" key="4">
    <source>
        <dbReference type="SAM" id="MobiDB-lite"/>
    </source>
</evidence>
<dbReference type="GO" id="GO:0003697">
    <property type="term" value="F:single-stranded DNA binding"/>
    <property type="evidence" value="ECO:0007669"/>
    <property type="project" value="UniProtKB-UniRule"/>
</dbReference>
<dbReference type="Pfam" id="PF00436">
    <property type="entry name" value="SSB"/>
    <property type="match status" value="1"/>
</dbReference>
<feature type="region of interest" description="Disordered" evidence="4">
    <location>
        <begin position="121"/>
        <end position="150"/>
    </location>
</feature>
<name>A0A291RJD7_9NOCA</name>
<evidence type="ECO:0000256" key="3">
    <source>
        <dbReference type="PIRNR" id="PIRNR002070"/>
    </source>
</evidence>
<dbReference type="SUPFAM" id="SSF50249">
    <property type="entry name" value="Nucleic acid-binding proteins"/>
    <property type="match status" value="1"/>
</dbReference>
<dbReference type="RefSeq" id="WP_098694551.1">
    <property type="nucleotide sequence ID" value="NZ_CP023778.1"/>
</dbReference>
<dbReference type="InterPro" id="IPR000424">
    <property type="entry name" value="Primosome_PriB/ssb"/>
</dbReference>
<dbReference type="KEGG" id="ntp:CRH09_15580"/>
<dbReference type="GO" id="GO:0006260">
    <property type="term" value="P:DNA replication"/>
    <property type="evidence" value="ECO:0007669"/>
    <property type="project" value="InterPro"/>
</dbReference>
<keyword evidence="1 2" id="KW-0238">DNA-binding</keyword>
<dbReference type="PANTHER" id="PTHR10302">
    <property type="entry name" value="SINGLE-STRANDED DNA-BINDING PROTEIN"/>
    <property type="match status" value="1"/>
</dbReference>
<comment type="caution">
    <text evidence="2">Lacks conserved residue(s) required for the propagation of feature annotation.</text>
</comment>
<gene>
    <name evidence="5" type="ORF">CRH09_15580</name>
</gene>
<dbReference type="GeneID" id="88358800"/>
<dbReference type="PANTHER" id="PTHR10302:SF27">
    <property type="entry name" value="SINGLE-STRANDED DNA-BINDING PROTEIN"/>
    <property type="match status" value="1"/>
</dbReference>
<feature type="compositionally biased region" description="Basic and acidic residues" evidence="4">
    <location>
        <begin position="121"/>
        <end position="132"/>
    </location>
</feature>
<dbReference type="NCBIfam" id="TIGR00621">
    <property type="entry name" value="ssb"/>
    <property type="match status" value="1"/>
</dbReference>
<dbReference type="CDD" id="cd04496">
    <property type="entry name" value="SSB_OBF"/>
    <property type="match status" value="1"/>
</dbReference>
<evidence type="ECO:0000313" key="6">
    <source>
        <dbReference type="Proteomes" id="UP000221961"/>
    </source>
</evidence>